<dbReference type="PANTHER" id="PTHR47784:SF14">
    <property type="entry name" value="ZN(II)2CYS6 TRANSCRIPTION FACTOR (EUROFUNG)"/>
    <property type="match status" value="1"/>
</dbReference>
<organism evidence="1 2">
    <name type="scientific">Aspergillus phoenicis ATCC 13157</name>
    <dbReference type="NCBI Taxonomy" id="1353007"/>
    <lineage>
        <taxon>Eukaryota</taxon>
        <taxon>Fungi</taxon>
        <taxon>Dikarya</taxon>
        <taxon>Ascomycota</taxon>
        <taxon>Pezizomycotina</taxon>
        <taxon>Eurotiomycetes</taxon>
        <taxon>Eurotiomycetidae</taxon>
        <taxon>Eurotiales</taxon>
        <taxon>Aspergillaceae</taxon>
        <taxon>Aspergillus</taxon>
    </lineage>
</organism>
<dbReference type="AlphaFoldDB" id="A0A370PGC7"/>
<evidence type="ECO:0008006" key="3">
    <source>
        <dbReference type="Google" id="ProtNLM"/>
    </source>
</evidence>
<dbReference type="GO" id="GO:0001228">
    <property type="term" value="F:DNA-binding transcription activator activity, RNA polymerase II-specific"/>
    <property type="evidence" value="ECO:0007669"/>
    <property type="project" value="TreeGrafter"/>
</dbReference>
<dbReference type="Proteomes" id="UP000254937">
    <property type="component" value="Unassembled WGS sequence"/>
</dbReference>
<evidence type="ECO:0000313" key="2">
    <source>
        <dbReference type="Proteomes" id="UP000254937"/>
    </source>
</evidence>
<evidence type="ECO:0000313" key="1">
    <source>
        <dbReference type="EMBL" id="RDK41238.1"/>
    </source>
</evidence>
<accession>A0A370PGC7</accession>
<protein>
    <recommendedName>
        <fullName evidence="3">Zn(II)2Cys6 transcription factor</fullName>
    </recommendedName>
</protein>
<keyword evidence="2" id="KW-1185">Reference proteome</keyword>
<reference evidence="1 2" key="1">
    <citation type="submission" date="2018-07" db="EMBL/GenBank/DDBJ databases">
        <title>Section-level genome sequencing of Aspergillus section Nigri to investigate inter- and intra-species variation.</title>
        <authorList>
            <consortium name="DOE Joint Genome Institute"/>
            <person name="Vesth T.C."/>
            <person name="Nybo J.L."/>
            <person name="Theobald S."/>
            <person name="Frisvad J.C."/>
            <person name="Larsen T.O."/>
            <person name="Nielsen K.F."/>
            <person name="Hoof J.B."/>
            <person name="Brandl J."/>
            <person name="Salamov A."/>
            <person name="Riley R."/>
            <person name="Gladden J.M."/>
            <person name="Phatale P."/>
            <person name="Nielsen M.T."/>
            <person name="Lyhne E.K."/>
            <person name="Kogle M.E."/>
            <person name="Strasser K."/>
            <person name="McDonnell E."/>
            <person name="Barry K."/>
            <person name="Clum A."/>
            <person name="Chen C."/>
            <person name="Nolan M."/>
            <person name="Sandor L."/>
            <person name="Kuo A."/>
            <person name="Lipzen A."/>
            <person name="Hainaut M."/>
            <person name="Drula E."/>
            <person name="Tsang A."/>
            <person name="Magnuson J.K."/>
            <person name="Henrissat B."/>
            <person name="Wiebenga A."/>
            <person name="Simmons B.A."/>
            <person name="Makela M.R."/>
            <person name="De vries R.P."/>
            <person name="Grigoriev I.V."/>
            <person name="Mortensen U.H."/>
            <person name="Baker S.E."/>
            <person name="Andersen M.R."/>
        </authorList>
    </citation>
    <scope>NUCLEOTIDE SEQUENCE [LARGE SCALE GENOMIC DNA]</scope>
    <source>
        <strain evidence="1 2">ATCC 13157</strain>
    </source>
</reference>
<dbReference type="InterPro" id="IPR053157">
    <property type="entry name" value="Sterol_Uptake_Regulator"/>
</dbReference>
<dbReference type="EMBL" id="KZ851856">
    <property type="protein sequence ID" value="RDK41238.1"/>
    <property type="molecule type" value="Genomic_DNA"/>
</dbReference>
<name>A0A370PGC7_ASPPH</name>
<dbReference type="PANTHER" id="PTHR47784">
    <property type="entry name" value="STEROL UPTAKE CONTROL PROTEIN 2"/>
    <property type="match status" value="1"/>
</dbReference>
<gene>
    <name evidence="1" type="ORF">M752DRAFT_336993</name>
</gene>
<proteinExistence type="predicted"/>
<sequence length="312" mass="35485">MQLFHHALMVTAPSIANDDRELQLWQMDIPRIAITHAFVMDGLLAVAALHLAYIHPEQQTHWTSVSLTYQIAATTGFREDLAAGLNDGMEAKFAGSALILILTTAYPVIRSNAVVGQERAEKQGYTLDTVQSIRSALEGCAIMAAHIYQDQDQSSFDCWLRSGRSTPETVHQQRLNKSTETPLLHSELRARLHHLRNEIERGEIESSSRDEFQRVCDINLRILNLWPEHHVTIVWPLWVSKAFLALCRQGNWIAYILLMYYGLTLHLDSHAWFISGAGKQLILDVLSRMGVEGEIPREWAETIRWVRQVVDV</sequence>